<dbReference type="Proteomes" id="UP000266693">
    <property type="component" value="Unassembled WGS sequence"/>
</dbReference>
<name>A0A396S6C7_9SPHN</name>
<evidence type="ECO:0008006" key="3">
    <source>
        <dbReference type="Google" id="ProtNLM"/>
    </source>
</evidence>
<organism evidence="1 2">
    <name type="scientific">Sphingomonas gilva</name>
    <dbReference type="NCBI Taxonomy" id="2305907"/>
    <lineage>
        <taxon>Bacteria</taxon>
        <taxon>Pseudomonadati</taxon>
        <taxon>Pseudomonadota</taxon>
        <taxon>Alphaproteobacteria</taxon>
        <taxon>Sphingomonadales</taxon>
        <taxon>Sphingomonadaceae</taxon>
        <taxon>Sphingomonas</taxon>
    </lineage>
</organism>
<evidence type="ECO:0000313" key="1">
    <source>
        <dbReference type="EMBL" id="RHW18965.1"/>
    </source>
</evidence>
<dbReference type="AlphaFoldDB" id="A0A396S6C7"/>
<evidence type="ECO:0000313" key="2">
    <source>
        <dbReference type="Proteomes" id="UP000266693"/>
    </source>
</evidence>
<keyword evidence="2" id="KW-1185">Reference proteome</keyword>
<reference evidence="1 2" key="1">
    <citation type="submission" date="2018-08" db="EMBL/GenBank/DDBJ databases">
        <title>The multiple taxonomic identification of Sphingomonas gilva.</title>
        <authorList>
            <person name="Zhu D."/>
            <person name="Zheng S."/>
        </authorList>
    </citation>
    <scope>NUCLEOTIDE SEQUENCE [LARGE SCALE GENOMIC DNA]</scope>
    <source>
        <strain evidence="1 2">ZDH117</strain>
    </source>
</reference>
<accession>A0A396S6C7</accession>
<dbReference type="EMBL" id="QWLV01000001">
    <property type="protein sequence ID" value="RHW18965.1"/>
    <property type="molecule type" value="Genomic_DNA"/>
</dbReference>
<sequence>MDTVSIALISKALDCLAMRSAVTAQNIANANSAHYRPVGVSFEDRLKAAAERGAAAIALVEPRMDYAPTSPIASELRLDLELATASQTAGRFAALLDVLGRQMHISRTAVSGGQ</sequence>
<gene>
    <name evidence="1" type="ORF">D1610_02175</name>
</gene>
<dbReference type="RefSeq" id="WP_118862473.1">
    <property type="nucleotide sequence ID" value="NZ_QWLV01000001.1"/>
</dbReference>
<comment type="caution">
    <text evidence="1">The sequence shown here is derived from an EMBL/GenBank/DDBJ whole genome shotgun (WGS) entry which is preliminary data.</text>
</comment>
<protein>
    <recommendedName>
        <fullName evidence="3">Flagellar basal body rod protein FlgB</fullName>
    </recommendedName>
</protein>
<dbReference type="OrthoDB" id="9788334at2"/>
<proteinExistence type="predicted"/>